<proteinExistence type="predicted"/>
<accession>A0AAD5E7R1</accession>
<dbReference type="InterPro" id="IPR006816">
    <property type="entry name" value="ELMO_dom"/>
</dbReference>
<protein>
    <recommendedName>
        <fullName evidence="1">ELMO domain-containing protein</fullName>
    </recommendedName>
</protein>
<dbReference type="AlphaFoldDB" id="A0AAD5E7R1"/>
<dbReference type="RefSeq" id="XP_051443652.1">
    <property type="nucleotide sequence ID" value="XM_051589820.1"/>
</dbReference>
<name>A0AAD5E7R1_UMBRA</name>
<organism evidence="2 3">
    <name type="scientific">Umbelopsis ramanniana AG</name>
    <dbReference type="NCBI Taxonomy" id="1314678"/>
    <lineage>
        <taxon>Eukaryota</taxon>
        <taxon>Fungi</taxon>
        <taxon>Fungi incertae sedis</taxon>
        <taxon>Mucoromycota</taxon>
        <taxon>Mucoromycotina</taxon>
        <taxon>Umbelopsidomycetes</taxon>
        <taxon>Umbelopsidales</taxon>
        <taxon>Umbelopsidaceae</taxon>
        <taxon>Umbelopsis</taxon>
    </lineage>
</organism>
<dbReference type="PANTHER" id="PTHR12771:SF51">
    <property type="entry name" value="LD01482P"/>
    <property type="match status" value="1"/>
</dbReference>
<dbReference type="PROSITE" id="PS51335">
    <property type="entry name" value="ELMO"/>
    <property type="match status" value="1"/>
</dbReference>
<comment type="caution">
    <text evidence="2">The sequence shown here is derived from an EMBL/GenBank/DDBJ whole genome shotgun (WGS) entry which is preliminary data.</text>
</comment>
<evidence type="ECO:0000259" key="1">
    <source>
        <dbReference type="PROSITE" id="PS51335"/>
    </source>
</evidence>
<sequence>MSTFNRMAMLPFEGLIPVLDWLSYLVINKIYQSPILLSLYKIYKLILRLATNSTEISRLCSSAVARVVYDQHWETDVDSQDSDEVVNERVPLRHIRTVQVNKGLNQLINNVQNGVTADILYRIDRSILYSKQLAIERRELELSTFSLDQVSQAILSKKQFPSGGAKDTPEAKVLQFCLQRIAETHRLVAEINTRTHTKYDSDNKAHEAKLMELWRTLMVDTPLEGRITRQWGQIGFQGSDPATDFRGMGMQGLDDLLYYAKTHPESARRTLQCSLHPVSWYPFAIVGINITQYAVQILLTRKLQYYLFQYGSTREMYNEFYCYLFYSFNEFWMSHEQPRLTVMEFESKFKEFKVLVEQDLLIRKITTLKAFLGKTNTTLVEDIPSSVEEKKQL</sequence>
<evidence type="ECO:0000313" key="2">
    <source>
        <dbReference type="EMBL" id="KAI8578648.1"/>
    </source>
</evidence>
<reference evidence="2" key="2">
    <citation type="journal article" date="2022" name="Proc. Natl. Acad. Sci. U.S.A.">
        <title>Diploid-dominant life cycles characterize the early evolution of Fungi.</title>
        <authorList>
            <person name="Amses K.R."/>
            <person name="Simmons D.R."/>
            <person name="Longcore J.E."/>
            <person name="Mondo S.J."/>
            <person name="Seto K."/>
            <person name="Jeronimo G.H."/>
            <person name="Bonds A.E."/>
            <person name="Quandt C.A."/>
            <person name="Davis W.J."/>
            <person name="Chang Y."/>
            <person name="Federici B.A."/>
            <person name="Kuo A."/>
            <person name="LaButti K."/>
            <person name="Pangilinan J."/>
            <person name="Andreopoulos W."/>
            <person name="Tritt A."/>
            <person name="Riley R."/>
            <person name="Hundley H."/>
            <person name="Johnson J."/>
            <person name="Lipzen A."/>
            <person name="Barry K."/>
            <person name="Lang B.F."/>
            <person name="Cuomo C.A."/>
            <person name="Buchler N.E."/>
            <person name="Grigoriev I.V."/>
            <person name="Spatafora J.W."/>
            <person name="Stajich J.E."/>
            <person name="James T.Y."/>
        </authorList>
    </citation>
    <scope>NUCLEOTIDE SEQUENCE</scope>
    <source>
        <strain evidence="2">AG</strain>
    </source>
</reference>
<dbReference type="Proteomes" id="UP001206595">
    <property type="component" value="Unassembled WGS sequence"/>
</dbReference>
<dbReference type="InterPro" id="IPR050868">
    <property type="entry name" value="ELMO_domain-containing"/>
</dbReference>
<dbReference type="GO" id="GO:0005096">
    <property type="term" value="F:GTPase activator activity"/>
    <property type="evidence" value="ECO:0007669"/>
    <property type="project" value="TreeGrafter"/>
</dbReference>
<feature type="domain" description="ELMO" evidence="1">
    <location>
        <begin position="205"/>
        <end position="360"/>
    </location>
</feature>
<evidence type="ECO:0000313" key="3">
    <source>
        <dbReference type="Proteomes" id="UP001206595"/>
    </source>
</evidence>
<gene>
    <name evidence="2" type="ORF">K450DRAFT_245889</name>
</gene>
<dbReference type="PANTHER" id="PTHR12771">
    <property type="entry name" value="ENGULFMENT AND CELL MOTILITY"/>
    <property type="match status" value="1"/>
</dbReference>
<keyword evidence="3" id="KW-1185">Reference proteome</keyword>
<dbReference type="EMBL" id="MU620927">
    <property type="protein sequence ID" value="KAI8578648.1"/>
    <property type="molecule type" value="Genomic_DNA"/>
</dbReference>
<reference evidence="2" key="1">
    <citation type="submission" date="2021-06" db="EMBL/GenBank/DDBJ databases">
        <authorList>
            <consortium name="DOE Joint Genome Institute"/>
            <person name="Mondo S.J."/>
            <person name="Amses K.R."/>
            <person name="Simmons D.R."/>
            <person name="Longcore J.E."/>
            <person name="Seto K."/>
            <person name="Alves G.H."/>
            <person name="Bonds A.E."/>
            <person name="Quandt C.A."/>
            <person name="Davis W.J."/>
            <person name="Chang Y."/>
            <person name="Letcher P.M."/>
            <person name="Powell M.J."/>
            <person name="Kuo A."/>
            <person name="Labutti K."/>
            <person name="Pangilinan J."/>
            <person name="Andreopoulos W."/>
            <person name="Tritt A."/>
            <person name="Riley R."/>
            <person name="Hundley H."/>
            <person name="Johnson J."/>
            <person name="Lipzen A."/>
            <person name="Barry K."/>
            <person name="Berbee M.L."/>
            <person name="Buchler N.E."/>
            <person name="Grigoriev I.V."/>
            <person name="Spatafora J.W."/>
            <person name="Stajich J.E."/>
            <person name="James T.Y."/>
        </authorList>
    </citation>
    <scope>NUCLEOTIDE SEQUENCE</scope>
    <source>
        <strain evidence="2">AG</strain>
    </source>
</reference>
<dbReference type="GeneID" id="75915165"/>
<dbReference type="Pfam" id="PF04727">
    <property type="entry name" value="ELMO_CED12"/>
    <property type="match status" value="1"/>
</dbReference>